<dbReference type="AlphaFoldDB" id="M6JHJ8"/>
<evidence type="ECO:0000313" key="2">
    <source>
        <dbReference type="Proteomes" id="UP000012106"/>
    </source>
</evidence>
<proteinExistence type="predicted"/>
<dbReference type="RefSeq" id="WP_004472033.1">
    <property type="nucleotide sequence ID" value="NZ_AHMU02000058.1"/>
</dbReference>
<comment type="caution">
    <text evidence="1">The sequence shown here is derived from an EMBL/GenBank/DDBJ whole genome shotgun (WGS) entry which is preliminary data.</text>
</comment>
<sequence length="279" mass="32957">MNSVKVGIIDDGFPIQGEAKLDFAMITNLTRSEENWGSEEDLRELSIKLISESLLWKQRIHIEAFSHPEFYLQEDNLKLDYIIYDWEYKPYYESHDALYEILSTSQAKVFIYSAYDKIDMIPEILREDKFKEFDRNQRYQVLGKSEGHSDDTILNEIRLKFKAGELLIWDNQQIKIIPSKYVVDSAEFWKLKSVFGYDSIKSIIKETENTIDENSINMMADRSTYKYYIDEKKKILSSLNLPSLIEHFGQLRELSMREAFVFGLDKLEEAKEKGYTRIK</sequence>
<evidence type="ECO:0000313" key="1">
    <source>
        <dbReference type="EMBL" id="EMN21166.1"/>
    </source>
</evidence>
<gene>
    <name evidence="1" type="ORF">LEP1GSC063_1240</name>
</gene>
<dbReference type="EMBL" id="AHMU02000058">
    <property type="protein sequence ID" value="EMN21166.1"/>
    <property type="molecule type" value="Genomic_DNA"/>
</dbReference>
<organism evidence="1 2">
    <name type="scientific">Leptospira santarosai serovar Arenal str. MAVJ 401</name>
    <dbReference type="NCBI Taxonomy" id="1049976"/>
    <lineage>
        <taxon>Bacteria</taxon>
        <taxon>Pseudomonadati</taxon>
        <taxon>Spirochaetota</taxon>
        <taxon>Spirochaetia</taxon>
        <taxon>Leptospirales</taxon>
        <taxon>Leptospiraceae</taxon>
        <taxon>Leptospira</taxon>
    </lineage>
</organism>
<reference evidence="1 2" key="1">
    <citation type="submission" date="2013-01" db="EMBL/GenBank/DDBJ databases">
        <authorList>
            <person name="Harkins D.M."/>
            <person name="Durkin A.S."/>
            <person name="Brinkac L.M."/>
            <person name="Haft D.H."/>
            <person name="Selengut J.D."/>
            <person name="Sanka R."/>
            <person name="DePew J."/>
            <person name="Purushe J."/>
            <person name="Hartskeerl R.A."/>
            <person name="Ahmed A."/>
            <person name="van der Linden H."/>
            <person name="Goris M.G.A."/>
            <person name="Vinetz J.M."/>
            <person name="Sutton G.G."/>
            <person name="Nierman W.C."/>
            <person name="Fouts D.E."/>
        </authorList>
    </citation>
    <scope>NUCLEOTIDE SEQUENCE [LARGE SCALE GENOMIC DNA]</scope>
    <source>
        <strain evidence="1 2">MAVJ 401</strain>
    </source>
</reference>
<protein>
    <submittedName>
        <fullName evidence="1">Uncharacterized protein</fullName>
    </submittedName>
</protein>
<accession>M6JHJ8</accession>
<dbReference type="Proteomes" id="UP000012106">
    <property type="component" value="Unassembled WGS sequence"/>
</dbReference>
<name>M6JHJ8_9LEPT</name>